<feature type="compositionally biased region" description="Polar residues" evidence="1">
    <location>
        <begin position="370"/>
        <end position="383"/>
    </location>
</feature>
<comment type="caution">
    <text evidence="2">The sequence shown here is derived from an EMBL/GenBank/DDBJ whole genome shotgun (WGS) entry which is preliminary data.</text>
</comment>
<dbReference type="Proteomes" id="UP001162060">
    <property type="component" value="Unassembled WGS sequence"/>
</dbReference>
<dbReference type="PANTHER" id="PTHR35450:SF2">
    <property type="entry name" value="REVERSE TRANSCRIPTASE DOMAIN-CONTAINING PROTEIN"/>
    <property type="match status" value="1"/>
</dbReference>
<evidence type="ECO:0000313" key="3">
    <source>
        <dbReference type="Proteomes" id="UP001162060"/>
    </source>
</evidence>
<proteinExistence type="predicted"/>
<feature type="compositionally biased region" description="Polar residues" evidence="1">
    <location>
        <begin position="339"/>
        <end position="352"/>
    </location>
</feature>
<reference evidence="2" key="1">
    <citation type="submission" date="2024-01" db="EMBL/GenBank/DDBJ databases">
        <authorList>
            <person name="Webb A."/>
        </authorList>
    </citation>
    <scope>NUCLEOTIDE SEQUENCE</scope>
    <source>
        <strain evidence="2">Pm1</strain>
    </source>
</reference>
<protein>
    <recommendedName>
        <fullName evidence="4">Reverse transcriptase</fullName>
    </recommendedName>
</protein>
<name>A0AAV1VNX7_9STRA</name>
<feature type="region of interest" description="Disordered" evidence="1">
    <location>
        <begin position="338"/>
        <end position="383"/>
    </location>
</feature>
<dbReference type="PANTHER" id="PTHR35450">
    <property type="entry name" value="REVERSE TRANSCRIPTASE DOMAIN-CONTAINING PROTEIN"/>
    <property type="match status" value="1"/>
</dbReference>
<evidence type="ECO:0000256" key="1">
    <source>
        <dbReference type="SAM" id="MobiDB-lite"/>
    </source>
</evidence>
<dbReference type="AlphaFoldDB" id="A0AAV1VNX7"/>
<gene>
    <name evidence="2" type="ORF">PM001_LOCUS33139</name>
</gene>
<accession>A0AAV1VNX7</accession>
<evidence type="ECO:0008006" key="4">
    <source>
        <dbReference type="Google" id="ProtNLM"/>
    </source>
</evidence>
<evidence type="ECO:0000313" key="2">
    <source>
        <dbReference type="EMBL" id="CAK7947989.1"/>
    </source>
</evidence>
<sequence length="383" mass="43118">MLHSSDPSTQRIARQQLRQIAEARYKLDVVLWKDRKEKLGELLLNSKLGASDPAPPKRRNADIGSLWFDVRGHLHRFGLKFEMAPAVEETGTPAKRLQLRVPHHDGCAFLSRPRGLWESDYRFAVGGRLNQLDTHSVLKRRRLRTHDKCRFPGCSRTETLAHVLNHCAGTMDAVRTRHDDALTIIERAIASSAGDRKERVELRVNQTVPSLPGPALRPDLQVYNHTTRSVSVVDLAVAFEDQATDDPRTSSLARIAALKRAKYDCVKRHLERQGWTVHLSALVYGSLGAVAGGNLTVYTEQLGVLKRDAKRLDRHLSAECIKSSRRIWNLHCSQHRARQQGQGDVQGSSRDQVQGRRHGRSRRDARGSRVTETGGTPSHQGRR</sequence>
<organism evidence="2 3">
    <name type="scientific">Peronospora matthiolae</name>
    <dbReference type="NCBI Taxonomy" id="2874970"/>
    <lineage>
        <taxon>Eukaryota</taxon>
        <taxon>Sar</taxon>
        <taxon>Stramenopiles</taxon>
        <taxon>Oomycota</taxon>
        <taxon>Peronosporomycetes</taxon>
        <taxon>Peronosporales</taxon>
        <taxon>Peronosporaceae</taxon>
        <taxon>Peronospora</taxon>
    </lineage>
</organism>
<dbReference type="EMBL" id="CAKLBY020000390">
    <property type="protein sequence ID" value="CAK7947989.1"/>
    <property type="molecule type" value="Genomic_DNA"/>
</dbReference>